<keyword evidence="4" id="KW-1185">Reference proteome</keyword>
<dbReference type="AlphaFoldDB" id="A0A5N5ZT43"/>
<name>A0A5N5ZT43_9ACTN</name>
<dbReference type="EMBL" id="VDLY02000026">
    <property type="protein sequence ID" value="KAB8158896.1"/>
    <property type="molecule type" value="Genomic_DNA"/>
</dbReference>
<reference evidence="3" key="1">
    <citation type="submission" date="2019-10" db="EMBL/GenBank/DDBJ databases">
        <title>Nonomuraea sp. nov., isolated from Phyllanthus amarus.</title>
        <authorList>
            <person name="Klykleung N."/>
            <person name="Tanasupawat S."/>
        </authorList>
    </citation>
    <scope>NUCLEOTIDE SEQUENCE [LARGE SCALE GENOMIC DNA]</scope>
    <source>
        <strain evidence="3">3MP-10</strain>
    </source>
</reference>
<dbReference type="InterPro" id="IPR004942">
    <property type="entry name" value="Roadblock/LAMTOR2_dom"/>
</dbReference>
<comment type="caution">
    <text evidence="3">The sequence shown here is derived from an EMBL/GenBank/DDBJ whole genome shotgun (WGS) entry which is preliminary data.</text>
</comment>
<proteinExistence type="predicted"/>
<dbReference type="Gene3D" id="3.30.450.30">
    <property type="entry name" value="Dynein light chain 2a, cytoplasmic"/>
    <property type="match status" value="1"/>
</dbReference>
<gene>
    <name evidence="3" type="ORF">FH607_028780</name>
</gene>
<organism evidence="3 4">
    <name type="scientific">Streptomyces mimosae</name>
    <dbReference type="NCBI Taxonomy" id="2586635"/>
    <lineage>
        <taxon>Bacteria</taxon>
        <taxon>Bacillati</taxon>
        <taxon>Actinomycetota</taxon>
        <taxon>Actinomycetes</taxon>
        <taxon>Kitasatosporales</taxon>
        <taxon>Streptomycetaceae</taxon>
        <taxon>Streptomyces</taxon>
    </lineage>
</organism>
<dbReference type="PANTHER" id="PTHR36222:SF1">
    <property type="entry name" value="SERINE PROTEASE INHIBITOR RV3364C"/>
    <property type="match status" value="1"/>
</dbReference>
<feature type="compositionally biased region" description="Low complexity" evidence="1">
    <location>
        <begin position="132"/>
        <end position="168"/>
    </location>
</feature>
<dbReference type="Pfam" id="PF03259">
    <property type="entry name" value="Robl_LC7"/>
    <property type="match status" value="1"/>
</dbReference>
<dbReference type="PANTHER" id="PTHR36222">
    <property type="entry name" value="SERINE PROTEASE INHIBITOR RV3364C"/>
    <property type="match status" value="1"/>
</dbReference>
<evidence type="ECO:0000259" key="2">
    <source>
        <dbReference type="SMART" id="SM00960"/>
    </source>
</evidence>
<evidence type="ECO:0000313" key="4">
    <source>
        <dbReference type="Proteomes" id="UP000314251"/>
    </source>
</evidence>
<dbReference type="Proteomes" id="UP000314251">
    <property type="component" value="Unassembled WGS sequence"/>
</dbReference>
<dbReference type="OrthoDB" id="4568655at2"/>
<dbReference type="SMART" id="SM00960">
    <property type="entry name" value="Robl_LC7"/>
    <property type="match status" value="1"/>
</dbReference>
<sequence length="177" mass="17693">MKTSEARAADGLAWVLTPLLELPGVRHAVIATGDGLVEGASPGLSRASAERVAAMTATLHAAARAFTTAFTERESPRLQQTVVESEEGYAIVVPAGQNTSLALFAESDAQLGNVAYQMQVQVAALARAMAAPARQSDAAGAEPDAAGAEPDAAGAQSDAAGAGSAAARAEPDAAGRP</sequence>
<dbReference type="SUPFAM" id="SSF103196">
    <property type="entry name" value="Roadblock/LC7 domain"/>
    <property type="match status" value="1"/>
</dbReference>
<dbReference type="InterPro" id="IPR053141">
    <property type="entry name" value="Mycobact_SerProt_Inhib_Rv3364c"/>
</dbReference>
<feature type="domain" description="Roadblock/LAMTOR2" evidence="2">
    <location>
        <begin position="13"/>
        <end position="105"/>
    </location>
</feature>
<feature type="region of interest" description="Disordered" evidence="1">
    <location>
        <begin position="132"/>
        <end position="177"/>
    </location>
</feature>
<evidence type="ECO:0000313" key="3">
    <source>
        <dbReference type="EMBL" id="KAB8158896.1"/>
    </source>
</evidence>
<accession>A0A5N5ZT43</accession>
<evidence type="ECO:0000256" key="1">
    <source>
        <dbReference type="SAM" id="MobiDB-lite"/>
    </source>
</evidence>
<protein>
    <submittedName>
        <fullName evidence="3">Roadblock/LC7 domain-containing protein</fullName>
    </submittedName>
</protein>